<accession>A0A9P4XIK4</accession>
<protein>
    <submittedName>
        <fullName evidence="1">Uncharacterized protein</fullName>
    </submittedName>
</protein>
<dbReference type="InterPro" id="IPR013083">
    <property type="entry name" value="Znf_RING/FYVE/PHD"/>
</dbReference>
<proteinExistence type="predicted"/>
<reference evidence="1 2" key="1">
    <citation type="submission" date="2018-06" db="EMBL/GenBank/DDBJ databases">
        <title>Genome analysis of cellulolytic fungus Trichoderma lentiforme CFAM-422.</title>
        <authorList>
            <person name="Steindorff A.S."/>
            <person name="Formighieri E.F."/>
            <person name="Midorikawa G.E.O."/>
            <person name="Tamietti M.S."/>
            <person name="Ramos E.Z."/>
            <person name="Silva A.S."/>
            <person name="Bon E.P.S."/>
            <person name="Mendes T.D."/>
            <person name="Damaso M.C.T."/>
            <person name="Favaro L.C.L."/>
        </authorList>
    </citation>
    <scope>NUCLEOTIDE SEQUENCE [LARGE SCALE GENOMIC DNA]</scope>
    <source>
        <strain evidence="1 2">CFAM-422</strain>
    </source>
</reference>
<gene>
    <name evidence="1" type="ORF">CFAM422_004721</name>
</gene>
<comment type="caution">
    <text evidence="1">The sequence shown here is derived from an EMBL/GenBank/DDBJ whole genome shotgun (WGS) entry which is preliminary data.</text>
</comment>
<dbReference type="AlphaFoldDB" id="A0A9P4XIK4"/>
<organism evidence="1 2">
    <name type="scientific">Trichoderma lentiforme</name>
    <dbReference type="NCBI Taxonomy" id="1567552"/>
    <lineage>
        <taxon>Eukaryota</taxon>
        <taxon>Fungi</taxon>
        <taxon>Dikarya</taxon>
        <taxon>Ascomycota</taxon>
        <taxon>Pezizomycotina</taxon>
        <taxon>Sordariomycetes</taxon>
        <taxon>Hypocreomycetidae</taxon>
        <taxon>Hypocreales</taxon>
        <taxon>Hypocreaceae</taxon>
        <taxon>Trichoderma</taxon>
    </lineage>
</organism>
<evidence type="ECO:0000313" key="1">
    <source>
        <dbReference type="EMBL" id="KAF3072832.1"/>
    </source>
</evidence>
<dbReference type="Proteomes" id="UP000801864">
    <property type="component" value="Unassembled WGS sequence"/>
</dbReference>
<dbReference type="SUPFAM" id="SSF57850">
    <property type="entry name" value="RING/U-box"/>
    <property type="match status" value="1"/>
</dbReference>
<keyword evidence="2" id="KW-1185">Reference proteome</keyword>
<evidence type="ECO:0000313" key="2">
    <source>
        <dbReference type="Proteomes" id="UP000801864"/>
    </source>
</evidence>
<dbReference type="EMBL" id="QLNT01000007">
    <property type="protein sequence ID" value="KAF3072832.1"/>
    <property type="molecule type" value="Genomic_DNA"/>
</dbReference>
<name>A0A9P4XIK4_9HYPO</name>
<dbReference type="Gene3D" id="3.30.40.10">
    <property type="entry name" value="Zinc/RING finger domain, C3HC4 (zinc finger)"/>
    <property type="match status" value="1"/>
</dbReference>
<sequence length="152" mass="17249">MAEEPQGLGSSNTSTPREIVRLFQCLICYRVITEPLMLPCGYHCCQKCQPPGRCPSCNNVHDSQHGRIDQTLGMVAACFEIELERLRVASLDMNLCAEVGVLDISRPNSESRIIYKFYQHSKLLAIWDLAQDGILGWQNDISYFELWPSPEK</sequence>